<dbReference type="RefSeq" id="WP_088394751.1">
    <property type="nucleotide sequence ID" value="NZ_MTCZ01000227.1"/>
</dbReference>
<name>A0A246GFG8_9FLAO</name>
<proteinExistence type="predicted"/>
<protein>
    <recommendedName>
        <fullName evidence="1">ABC-three component systems C-terminal domain-containing protein</fullName>
    </recommendedName>
</protein>
<evidence type="ECO:0000313" key="3">
    <source>
        <dbReference type="Proteomes" id="UP000197768"/>
    </source>
</evidence>
<dbReference type="AlphaFoldDB" id="A0A246GFG8"/>
<dbReference type="InterPro" id="IPR046920">
    <property type="entry name" value="ABC-3C_CTD1"/>
</dbReference>
<organism evidence="2 3">
    <name type="scientific">Flavobacterium davisii</name>
    <dbReference type="NCBI Taxonomy" id="2906077"/>
    <lineage>
        <taxon>Bacteria</taxon>
        <taxon>Pseudomonadati</taxon>
        <taxon>Bacteroidota</taxon>
        <taxon>Flavobacteriia</taxon>
        <taxon>Flavobacteriales</taxon>
        <taxon>Flavobacteriaceae</taxon>
        <taxon>Flavobacterium</taxon>
    </lineage>
</organism>
<sequence>MSTDATPSWSGYIFQGEVALCKAIETIINLGANIPDNYCLKLEEDEDFSLKTNTLEVFQVKAYLSKDSDKISKYKDVIEELINKYYYSKKVEVDPTDRRKRIKTYSNNVRKRPIKCSLITDKKIVDYPTNLSTFDTRFQLDTNYFESIQGIYTLENINQKLKDVIKSYLNNPNLSEYDLENKISFCCKTICDLVKKRHQSKEKESIKLNTIKKWIEDSSISFTEEICWYEITKIFLNSISEGIDNYDLTNAEELESYSKIQHSLIEFENLSTVDMVNLLKSYLTPHKKLNNNDLRNSYGTFIDNATVKNVILKGIKKIKVNPIYKKLQFIKTSGDYISRYQLLIHNQEFDDDNAGKKEFQKHCEMIYQNPNTKDIDYFITKGLNKEKDEVKARLFEITDIENNNDDSNYFGFKTIDNSITELNNENNN</sequence>
<accession>A0A246GFG8</accession>
<dbReference type="Proteomes" id="UP000197768">
    <property type="component" value="Unassembled WGS sequence"/>
</dbReference>
<evidence type="ECO:0000313" key="2">
    <source>
        <dbReference type="EMBL" id="OWP82863.1"/>
    </source>
</evidence>
<evidence type="ECO:0000259" key="1">
    <source>
        <dbReference type="Pfam" id="PF20276"/>
    </source>
</evidence>
<comment type="caution">
    <text evidence="2">The sequence shown here is derived from an EMBL/GenBank/DDBJ whole genome shotgun (WGS) entry which is preliminary data.</text>
</comment>
<dbReference type="Pfam" id="PF20276">
    <property type="entry name" value="CTD1"/>
    <property type="match status" value="1"/>
</dbReference>
<gene>
    <name evidence="2" type="ORF">BWK59_13620</name>
</gene>
<reference evidence="2 3" key="1">
    <citation type="journal article" date="2017" name="Infect. Genet. Evol.">
        <title>Comparative genome analysis of fish pathogen Flavobacterium columnare reveals extensive sequence diversity within the species.</title>
        <authorList>
            <person name="Kayansamruaj P."/>
            <person name="Dong H.T."/>
            <person name="Hirono I."/>
            <person name="Kondo H."/>
            <person name="Senapin S."/>
            <person name="Rodkhum C."/>
        </authorList>
    </citation>
    <scope>NUCLEOTIDE SEQUENCE [LARGE SCALE GENOMIC DNA]</scope>
    <source>
        <strain evidence="2 3">1215</strain>
    </source>
</reference>
<feature type="domain" description="ABC-three component systems C-terminal" evidence="1">
    <location>
        <begin position="152"/>
        <end position="382"/>
    </location>
</feature>
<dbReference type="EMBL" id="MTCZ01000227">
    <property type="protein sequence ID" value="OWP82863.1"/>
    <property type="molecule type" value="Genomic_DNA"/>
</dbReference>